<evidence type="ECO:0000313" key="3">
    <source>
        <dbReference type="Proteomes" id="UP000631034"/>
    </source>
</evidence>
<sequence>MPFHALMKAFFTIALYLACALILFEESLTFGVSDRMRAFSPSPVYLSVGVPALVCGVLTAFASPRHTEFSFVVHSALLGAGSYVAFLLAFVGLRGAGMLALTHGDSAGGLITTSLGQTVNSVAFGITFGLAAALPALLIRPRRADIGDGELFFFAGRLATVLVTAAATAIVGLMVGGRLIPHLKVF</sequence>
<feature type="transmembrane region" description="Helical" evidence="1">
    <location>
        <begin position="151"/>
        <end position="176"/>
    </location>
</feature>
<dbReference type="AlphaFoldDB" id="A0A8J6YKW9"/>
<organism evidence="2 3">
    <name type="scientific">Phaeovibrio sulfidiphilus</name>
    <dbReference type="NCBI Taxonomy" id="1220600"/>
    <lineage>
        <taxon>Bacteria</taxon>
        <taxon>Pseudomonadati</taxon>
        <taxon>Pseudomonadota</taxon>
        <taxon>Alphaproteobacteria</taxon>
        <taxon>Rhodospirillales</taxon>
        <taxon>Rhodospirillaceae</taxon>
        <taxon>Phaeovibrio</taxon>
    </lineage>
</organism>
<proteinExistence type="predicted"/>
<keyword evidence="1" id="KW-0472">Membrane</keyword>
<reference evidence="2" key="1">
    <citation type="submission" date="2020-10" db="EMBL/GenBank/DDBJ databases">
        <title>Genome sequence of the unusual species of purple photosynthetic bacteria, Phaeovibrio sulfidiphilus DSM 23193, type strain.</title>
        <authorList>
            <person name="Kyndt J.A."/>
            <person name="Meyer T.E."/>
        </authorList>
    </citation>
    <scope>NUCLEOTIDE SEQUENCE</scope>
    <source>
        <strain evidence="2">DSM 23193</strain>
    </source>
</reference>
<evidence type="ECO:0000313" key="2">
    <source>
        <dbReference type="EMBL" id="MBE1236520.1"/>
    </source>
</evidence>
<protein>
    <submittedName>
        <fullName evidence="2">Uncharacterized protein</fullName>
    </submittedName>
</protein>
<dbReference type="Proteomes" id="UP000631034">
    <property type="component" value="Unassembled WGS sequence"/>
</dbReference>
<dbReference type="EMBL" id="JACZHT010000001">
    <property type="protein sequence ID" value="MBE1236520.1"/>
    <property type="molecule type" value="Genomic_DNA"/>
</dbReference>
<keyword evidence="3" id="KW-1185">Reference proteome</keyword>
<gene>
    <name evidence="2" type="ORF">IHV25_02490</name>
</gene>
<keyword evidence="1" id="KW-0812">Transmembrane</keyword>
<name>A0A8J6YKW9_9PROT</name>
<accession>A0A8J6YKW9</accession>
<feature type="transmembrane region" description="Helical" evidence="1">
    <location>
        <begin position="121"/>
        <end position="139"/>
    </location>
</feature>
<feature type="transmembrane region" description="Helical" evidence="1">
    <location>
        <begin position="45"/>
        <end position="64"/>
    </location>
</feature>
<keyword evidence="1" id="KW-1133">Transmembrane helix</keyword>
<evidence type="ECO:0000256" key="1">
    <source>
        <dbReference type="SAM" id="Phobius"/>
    </source>
</evidence>
<comment type="caution">
    <text evidence="2">The sequence shown here is derived from an EMBL/GenBank/DDBJ whole genome shotgun (WGS) entry which is preliminary data.</text>
</comment>
<dbReference type="RefSeq" id="WP_192533375.1">
    <property type="nucleotide sequence ID" value="NZ_JACZHT010000001.1"/>
</dbReference>
<feature type="transmembrane region" description="Helical" evidence="1">
    <location>
        <begin position="76"/>
        <end position="101"/>
    </location>
</feature>